<gene>
    <name evidence="2" type="ORF">SCLCIDRAFT_30614</name>
</gene>
<dbReference type="OrthoDB" id="2679919at2759"/>
<evidence type="ECO:0000313" key="3">
    <source>
        <dbReference type="Proteomes" id="UP000053989"/>
    </source>
</evidence>
<keyword evidence="3" id="KW-1185">Reference proteome</keyword>
<reference evidence="3" key="2">
    <citation type="submission" date="2015-01" db="EMBL/GenBank/DDBJ databases">
        <title>Evolutionary Origins and Diversification of the Mycorrhizal Mutualists.</title>
        <authorList>
            <consortium name="DOE Joint Genome Institute"/>
            <consortium name="Mycorrhizal Genomics Consortium"/>
            <person name="Kohler A."/>
            <person name="Kuo A."/>
            <person name="Nagy L.G."/>
            <person name="Floudas D."/>
            <person name="Copeland A."/>
            <person name="Barry K.W."/>
            <person name="Cichocki N."/>
            <person name="Veneault-Fourrey C."/>
            <person name="LaButti K."/>
            <person name="Lindquist E.A."/>
            <person name="Lipzen A."/>
            <person name="Lundell T."/>
            <person name="Morin E."/>
            <person name="Murat C."/>
            <person name="Riley R."/>
            <person name="Ohm R."/>
            <person name="Sun H."/>
            <person name="Tunlid A."/>
            <person name="Henrissat B."/>
            <person name="Grigoriev I.V."/>
            <person name="Hibbett D.S."/>
            <person name="Martin F."/>
        </authorList>
    </citation>
    <scope>NUCLEOTIDE SEQUENCE [LARGE SCALE GENOMIC DNA]</scope>
    <source>
        <strain evidence="3">Foug A</strain>
    </source>
</reference>
<protein>
    <submittedName>
        <fullName evidence="2">Uncharacterized protein</fullName>
    </submittedName>
</protein>
<organism evidence="2 3">
    <name type="scientific">Scleroderma citrinum Foug A</name>
    <dbReference type="NCBI Taxonomy" id="1036808"/>
    <lineage>
        <taxon>Eukaryota</taxon>
        <taxon>Fungi</taxon>
        <taxon>Dikarya</taxon>
        <taxon>Basidiomycota</taxon>
        <taxon>Agaricomycotina</taxon>
        <taxon>Agaricomycetes</taxon>
        <taxon>Agaricomycetidae</taxon>
        <taxon>Boletales</taxon>
        <taxon>Sclerodermatineae</taxon>
        <taxon>Sclerodermataceae</taxon>
        <taxon>Scleroderma</taxon>
    </lineage>
</organism>
<dbReference type="HOGENOM" id="CLU_050420_0_0_1"/>
<dbReference type="InParanoid" id="A0A0C2YZX0"/>
<sequence length="292" mass="32582">MDSLCNTLASIPAPDDALYFQTHTNSYLQEDSICAVPDGTIMMWDNDSSGDICISRAIWLMESAFSQSDRDVMQKLHTYVRDVSDLLVIGKILIKQATPYCSPASNGSTAKYLRSSELMTWSKWTSSYGKKGVFTPVVVDGHTWFSLSLVEIHIWVHQPGKSTIDLNCLDDGYACGTIYPTVGLDDIDNTFCCGFGLIKEFTLCRLRAANVDQALLDRVENWSPPTSFMSLDVFRRALVDSAWATSYQQYRDWHVKQRRSSNATPRCSQRSQTHASCGVGNTPSNQPRGQGD</sequence>
<proteinExistence type="predicted"/>
<dbReference type="Proteomes" id="UP000053989">
    <property type="component" value="Unassembled WGS sequence"/>
</dbReference>
<reference evidence="2 3" key="1">
    <citation type="submission" date="2014-04" db="EMBL/GenBank/DDBJ databases">
        <authorList>
            <consortium name="DOE Joint Genome Institute"/>
            <person name="Kuo A."/>
            <person name="Kohler A."/>
            <person name="Nagy L.G."/>
            <person name="Floudas D."/>
            <person name="Copeland A."/>
            <person name="Barry K.W."/>
            <person name="Cichocki N."/>
            <person name="Veneault-Fourrey C."/>
            <person name="LaButti K."/>
            <person name="Lindquist E.A."/>
            <person name="Lipzen A."/>
            <person name="Lundell T."/>
            <person name="Morin E."/>
            <person name="Murat C."/>
            <person name="Sun H."/>
            <person name="Tunlid A."/>
            <person name="Henrissat B."/>
            <person name="Grigoriev I.V."/>
            <person name="Hibbett D.S."/>
            <person name="Martin F."/>
            <person name="Nordberg H.P."/>
            <person name="Cantor M.N."/>
            <person name="Hua S.X."/>
        </authorList>
    </citation>
    <scope>NUCLEOTIDE SEQUENCE [LARGE SCALE GENOMIC DNA]</scope>
    <source>
        <strain evidence="2 3">Foug A</strain>
    </source>
</reference>
<dbReference type="EMBL" id="KN822141">
    <property type="protein sequence ID" value="KIM55093.1"/>
    <property type="molecule type" value="Genomic_DNA"/>
</dbReference>
<accession>A0A0C2YZX0</accession>
<evidence type="ECO:0000256" key="1">
    <source>
        <dbReference type="SAM" id="MobiDB-lite"/>
    </source>
</evidence>
<evidence type="ECO:0000313" key="2">
    <source>
        <dbReference type="EMBL" id="KIM55093.1"/>
    </source>
</evidence>
<dbReference type="AlphaFoldDB" id="A0A0C2YZX0"/>
<name>A0A0C2YZX0_9AGAM</name>
<feature type="region of interest" description="Disordered" evidence="1">
    <location>
        <begin position="261"/>
        <end position="292"/>
    </location>
</feature>